<keyword evidence="3" id="KW-1185">Reference proteome</keyword>
<evidence type="ECO:0000259" key="1">
    <source>
        <dbReference type="Pfam" id="PF13556"/>
    </source>
</evidence>
<dbReference type="Proteomes" id="UP000093044">
    <property type="component" value="Chromosome"/>
</dbReference>
<gene>
    <name evidence="2" type="ORF">BED41_14315</name>
</gene>
<proteinExistence type="predicted"/>
<dbReference type="InterPro" id="IPR051448">
    <property type="entry name" value="CdaR-like_regulators"/>
</dbReference>
<dbReference type="KEGG" id="cpor:BED41_14315"/>
<dbReference type="EMBL" id="CP016757">
    <property type="protein sequence ID" value="ANZ46169.1"/>
    <property type="molecule type" value="Genomic_DNA"/>
</dbReference>
<dbReference type="Pfam" id="PF13556">
    <property type="entry name" value="HTH_30"/>
    <property type="match status" value="1"/>
</dbReference>
<feature type="domain" description="PucR C-terminal helix-turn-helix" evidence="1">
    <location>
        <begin position="315"/>
        <end position="376"/>
    </location>
</feature>
<sequence length="390" mass="44921">MIWTTDKMVSLLEKTEISDVLHEAFEISGNSFSYKDNITLKTVAYSESQEFLSTVRSCPLHETAKRYKVRQITENSVVRGYLIVDKTTGLSEDGRNLTETVLLAIKLLLRQTITKKTHEARITSNLFSELISGKITNQESLSSRLRLLSIKFPWNMVVLSADIQYATKNEEIYIEELLTNKVNNFYPDSYIYHDGNLFSCILALKRIPSPKTLEKDILMIADQVNAEISRKETLRNNATYWGCGKVYSSLLLLKKSYYEASQSVLYAKIYSNKKSNIIFWTDTGAFRLIGRCAASQDAIDFHNEILSHFLEHEYLIETLGGLDANNWNLANTAATLTCHYNTIKYRYKKIRDILAENGYDIENHETRFDIAIALRLYKIYIERGFPNEKK</sequence>
<dbReference type="InterPro" id="IPR025736">
    <property type="entry name" value="PucR_C-HTH_dom"/>
</dbReference>
<protein>
    <recommendedName>
        <fullName evidence="1">PucR C-terminal helix-turn-helix domain-containing protein</fullName>
    </recommendedName>
</protein>
<dbReference type="STRING" id="1197717.BED41_14315"/>
<organism evidence="2 3">
    <name type="scientific">Cloacibacillus porcorum</name>
    <dbReference type="NCBI Taxonomy" id="1197717"/>
    <lineage>
        <taxon>Bacteria</taxon>
        <taxon>Thermotogati</taxon>
        <taxon>Synergistota</taxon>
        <taxon>Synergistia</taxon>
        <taxon>Synergistales</taxon>
        <taxon>Synergistaceae</taxon>
        <taxon>Cloacibacillus</taxon>
    </lineage>
</organism>
<dbReference type="Gene3D" id="1.10.10.2840">
    <property type="entry name" value="PucR C-terminal helix-turn-helix domain"/>
    <property type="match status" value="1"/>
</dbReference>
<evidence type="ECO:0000313" key="2">
    <source>
        <dbReference type="EMBL" id="ANZ46169.1"/>
    </source>
</evidence>
<reference evidence="2" key="1">
    <citation type="submission" date="2016-08" db="EMBL/GenBank/DDBJ databases">
        <title>Complete genome of Cloacibacillus porcorum.</title>
        <authorList>
            <person name="Looft T."/>
            <person name="Bayles D.O."/>
            <person name="Alt D.P."/>
        </authorList>
    </citation>
    <scope>NUCLEOTIDE SEQUENCE [LARGE SCALE GENOMIC DNA]</scope>
    <source>
        <strain evidence="2">CL-84</strain>
    </source>
</reference>
<dbReference type="PANTHER" id="PTHR33744">
    <property type="entry name" value="CARBOHYDRATE DIACID REGULATOR"/>
    <property type="match status" value="1"/>
</dbReference>
<dbReference type="PANTHER" id="PTHR33744:SF1">
    <property type="entry name" value="DNA-BINDING TRANSCRIPTIONAL ACTIVATOR ADER"/>
    <property type="match status" value="1"/>
</dbReference>
<evidence type="ECO:0000313" key="3">
    <source>
        <dbReference type="Proteomes" id="UP000093044"/>
    </source>
</evidence>
<dbReference type="InterPro" id="IPR042070">
    <property type="entry name" value="PucR_C-HTH_sf"/>
</dbReference>
<dbReference type="OrthoDB" id="5224at2"/>
<dbReference type="RefSeq" id="WP_066747816.1">
    <property type="nucleotide sequence ID" value="NZ_CP016757.1"/>
</dbReference>
<dbReference type="AlphaFoldDB" id="A0A1B2I876"/>
<accession>A0A1B2I876</accession>
<name>A0A1B2I876_9BACT</name>
<dbReference type="GeneID" id="83059020"/>